<dbReference type="PANTHER" id="PTHR36848:SF2">
    <property type="entry name" value="SECRETED PROTEIN"/>
    <property type="match status" value="1"/>
</dbReference>
<keyword evidence="2" id="KW-0378">Hydrolase</keyword>
<evidence type="ECO:0000313" key="3">
    <source>
        <dbReference type="Proteomes" id="UP001224433"/>
    </source>
</evidence>
<dbReference type="Proteomes" id="UP001224433">
    <property type="component" value="Chromosome"/>
</dbReference>
<dbReference type="InterPro" id="IPR006311">
    <property type="entry name" value="TAT_signal"/>
</dbReference>
<dbReference type="SUPFAM" id="SSF49785">
    <property type="entry name" value="Galactose-binding domain-like"/>
    <property type="match status" value="1"/>
</dbReference>
<dbReference type="InterPro" id="IPR053161">
    <property type="entry name" value="Ulvan_degrading_GH"/>
</dbReference>
<reference evidence="2 3" key="1">
    <citation type="submission" date="2023-03" db="EMBL/GenBank/DDBJ databases">
        <title>Isolation and description of six Streptomyces strains from soil environments, able to metabolize different microbial glucans.</title>
        <authorList>
            <person name="Widen T."/>
            <person name="Larsbrink J."/>
        </authorList>
    </citation>
    <scope>NUCLEOTIDE SEQUENCE [LARGE SCALE GENOMIC DNA]</scope>
    <source>
        <strain evidence="2 3">Alt3</strain>
    </source>
</reference>
<dbReference type="EMBL" id="CP120983">
    <property type="protein sequence ID" value="WLQ66393.1"/>
    <property type="molecule type" value="Genomic_DNA"/>
</dbReference>
<dbReference type="GO" id="GO:0016787">
    <property type="term" value="F:hydrolase activity"/>
    <property type="evidence" value="ECO:0007669"/>
    <property type="project" value="UniProtKB-KW"/>
</dbReference>
<protein>
    <submittedName>
        <fullName evidence="2">Glycosyl hydrolase</fullName>
    </submittedName>
</protein>
<sequence length="1028" mass="109908">MQNRPGSGETAGNEAATRAGADDGTGPLSSLRRRAVLGMAAAAGALAALPLSEGTATAAPASPAGGPAAKGAFARRFADPAAPVRPKFRWWWPDALVDSDEIEREIDQIAAAGFGGVEIAAVTHSLSEPVDPVRHGWGTRAWTDAVETALRRARKRDIVVDLTLGPAWPAAVPGITPDSPGAVKELAHGVTVLPAGGAYSGPLPEPVTAPGSGVTTRTLHRALAARVAAGASPTATPVQLDLDTVTDLTSRVPADGTLEWTAPDEGTWLVIACWERGSGQRPEGPAHTSPLSYVVDHFSAAGTRAVIDHWEEHILTSRMRALLRENGGALFEDSIEMETHATLWTPGIAAEFERRTGYALAPYLPALLQTKEKYVFAFDAVTNKAVRRDFMEVVTELYVENHLLPVQKWAHSLGLQLRIQPYGLQTDAMYKAAVLDISEGESLGFKNLDDFRTLAGGRDMGGKLILSNEAGGTAGGAYATTWDATLKKLVTQYAAGVNQAVFHGFAYASAPGAAWPGFAAFSPYNGGTGYGEAWGPRQPTWGHFPDIAGYLSRTQQVLQTGVNKVDVGVLWQKGYAGSGLGASWFTADGVPVGWTHLFLSPRLLDLPNAVVRNGVLAPDGPAYKALLVDGDVMIGREHTLQTDVAEKLLGYARKGLPIIVIGDWSDGHVPGMPRTGDNDRLLALIRKLLAQPTVSNVPDRPDVPQGIAALGLTRDVEYAEPSMLLHNHRADSDADYYFFANDAVSRKNSTGTRISHDVTLTTRHRDVVPYRLDAWTGTIEPLAAYTRLSDGRLRIRVTLEPGATTIIATARPGRWATGPAPQWHATATEAAEVRRAADGRPEIRDTRPGTYATTLGDGRTVTAVIDDVPEPVPLTRWTLTAEDWTPGATPSTTRRTRRTVELDGLVPWSEIPELADSSGIGRYRVTLGLGRPWTGGHGATLELGEVFDTYRVTVNGRHLPPADQVTTAVDVGPYLRRGTNTIEVEVATTLLNRLRVSNAPVFGVAQRQKYGLVGPVRLVPYGRAAAGR</sequence>
<dbReference type="InterPro" id="IPR008979">
    <property type="entry name" value="Galactose-bd-like_sf"/>
</dbReference>
<evidence type="ECO:0000256" key="1">
    <source>
        <dbReference type="SAM" id="MobiDB-lite"/>
    </source>
</evidence>
<keyword evidence="3" id="KW-1185">Reference proteome</keyword>
<organism evidence="2 3">
    <name type="scientific">Streptomyces glycanivorans</name>
    <dbReference type="NCBI Taxonomy" id="3033808"/>
    <lineage>
        <taxon>Bacteria</taxon>
        <taxon>Bacillati</taxon>
        <taxon>Actinomycetota</taxon>
        <taxon>Actinomycetes</taxon>
        <taxon>Kitasatosporales</taxon>
        <taxon>Streptomycetaceae</taxon>
        <taxon>Streptomyces</taxon>
    </lineage>
</organism>
<name>A0ABY9JF62_9ACTN</name>
<proteinExistence type="predicted"/>
<dbReference type="Gene3D" id="2.60.120.260">
    <property type="entry name" value="Galactose-binding domain-like"/>
    <property type="match status" value="1"/>
</dbReference>
<gene>
    <name evidence="2" type="ORF">P8A20_23715</name>
</gene>
<dbReference type="PROSITE" id="PS51318">
    <property type="entry name" value="TAT"/>
    <property type="match status" value="1"/>
</dbReference>
<dbReference type="PANTHER" id="PTHR36848">
    <property type="entry name" value="DNA-BINDING PROTEIN (PUTATIVE SECRETED PROTEIN)-RELATED"/>
    <property type="match status" value="1"/>
</dbReference>
<accession>A0ABY9JF62</accession>
<feature type="region of interest" description="Disordered" evidence="1">
    <location>
        <begin position="1"/>
        <end position="28"/>
    </location>
</feature>
<dbReference type="Pfam" id="PF17132">
    <property type="entry name" value="Glyco_hydro_106"/>
    <property type="match status" value="2"/>
</dbReference>
<dbReference type="RefSeq" id="WP_306104219.1">
    <property type="nucleotide sequence ID" value="NZ_CP120983.1"/>
</dbReference>
<evidence type="ECO:0000313" key="2">
    <source>
        <dbReference type="EMBL" id="WLQ66393.1"/>
    </source>
</evidence>
<feature type="compositionally biased region" description="Low complexity" evidence="1">
    <location>
        <begin position="15"/>
        <end position="26"/>
    </location>
</feature>